<dbReference type="AlphaFoldDB" id="A0A7F5RLG4"/>
<dbReference type="OrthoDB" id="2149840at2759"/>
<protein>
    <submittedName>
        <fullName evidence="4">Heparan-alpha-glucosaminide N-acetyltransferase-like</fullName>
    </submittedName>
</protein>
<keyword evidence="3" id="KW-1185">Reference proteome</keyword>
<dbReference type="Pfam" id="PF07786">
    <property type="entry name" value="HGSNAT_cat"/>
    <property type="match status" value="1"/>
</dbReference>
<evidence type="ECO:0000313" key="3">
    <source>
        <dbReference type="Proteomes" id="UP000192223"/>
    </source>
</evidence>
<dbReference type="PANTHER" id="PTHR31061:SF24">
    <property type="entry name" value="LD22376P"/>
    <property type="match status" value="1"/>
</dbReference>
<feature type="transmembrane region" description="Helical" evidence="1">
    <location>
        <begin position="243"/>
        <end position="261"/>
    </location>
</feature>
<accession>A0A7F5RLG4</accession>
<gene>
    <name evidence="4" type="primary">LOC112906598</name>
</gene>
<evidence type="ECO:0000256" key="1">
    <source>
        <dbReference type="SAM" id="Phobius"/>
    </source>
</evidence>
<feature type="transmembrane region" description="Helical" evidence="1">
    <location>
        <begin position="198"/>
        <end position="222"/>
    </location>
</feature>
<keyword evidence="1" id="KW-0472">Membrane</keyword>
<dbReference type="InterPro" id="IPR012429">
    <property type="entry name" value="HGSNAT_cat"/>
</dbReference>
<dbReference type="RefSeq" id="XP_025836786.1">
    <property type="nucleotide sequence ID" value="XM_025981001.1"/>
</dbReference>
<name>A0A7F5RLG4_AGRPL</name>
<dbReference type="InParanoid" id="A0A7F5RLG4"/>
<evidence type="ECO:0000259" key="2">
    <source>
        <dbReference type="Pfam" id="PF07786"/>
    </source>
</evidence>
<feature type="transmembrane region" description="Helical" evidence="1">
    <location>
        <begin position="171"/>
        <end position="192"/>
    </location>
</feature>
<sequence>MMHGILRETIPLHVYWQRISKQNSEFEGVNNKTFLVSFALQISFCPYTEEDISLNDGNTVIINTLHSKLWRILLSNPEYSHQDSNENVLCDLDPQFGQFGIYRLALSNNSCQVETLKEPVNIYSPIISVILLYCLLYLITYSFIKVYQVWFKTPRKQEEKHQFRIQSIDTFRGISIVVMIFANYGCGGYAILDHAIWNGLHLADLVFPWFIWIMGFCIPLSVKSAISKRISKKDMIKNIARRSCVLFCLGIILQSPINLSTVRVLGILQRFGVCYFVVTTAFTLLITDDNDSNKGKLAPVKDILLMKNVWIVGIISVIVHLLFTFLLSAPGCPK</sequence>
<keyword evidence="1" id="KW-1133">Transmembrane helix</keyword>
<dbReference type="PANTHER" id="PTHR31061">
    <property type="entry name" value="LD22376P"/>
    <property type="match status" value="1"/>
</dbReference>
<evidence type="ECO:0000313" key="4">
    <source>
        <dbReference type="RefSeq" id="XP_025836786.1"/>
    </source>
</evidence>
<dbReference type="GeneID" id="112906598"/>
<organism evidence="3 4">
    <name type="scientific">Agrilus planipennis</name>
    <name type="common">Emerald ash borer</name>
    <name type="synonym">Agrilus marcopoli</name>
    <dbReference type="NCBI Taxonomy" id="224129"/>
    <lineage>
        <taxon>Eukaryota</taxon>
        <taxon>Metazoa</taxon>
        <taxon>Ecdysozoa</taxon>
        <taxon>Arthropoda</taxon>
        <taxon>Hexapoda</taxon>
        <taxon>Insecta</taxon>
        <taxon>Pterygota</taxon>
        <taxon>Neoptera</taxon>
        <taxon>Endopterygota</taxon>
        <taxon>Coleoptera</taxon>
        <taxon>Polyphaga</taxon>
        <taxon>Elateriformia</taxon>
        <taxon>Buprestoidea</taxon>
        <taxon>Buprestidae</taxon>
        <taxon>Agrilinae</taxon>
        <taxon>Agrilus</taxon>
    </lineage>
</organism>
<proteinExistence type="predicted"/>
<feature type="transmembrane region" description="Helical" evidence="1">
    <location>
        <begin position="267"/>
        <end position="287"/>
    </location>
</feature>
<dbReference type="Proteomes" id="UP000192223">
    <property type="component" value="Unplaced"/>
</dbReference>
<reference evidence="4" key="1">
    <citation type="submission" date="2025-08" db="UniProtKB">
        <authorList>
            <consortium name="RefSeq"/>
        </authorList>
    </citation>
    <scope>IDENTIFICATION</scope>
    <source>
        <tissue evidence="4">Entire body</tissue>
    </source>
</reference>
<feature type="transmembrane region" description="Helical" evidence="1">
    <location>
        <begin position="308"/>
        <end position="329"/>
    </location>
</feature>
<keyword evidence="1" id="KW-0812">Transmembrane</keyword>
<feature type="transmembrane region" description="Helical" evidence="1">
    <location>
        <begin position="126"/>
        <end position="150"/>
    </location>
</feature>
<feature type="domain" description="Heparan-alpha-glucosaminide N-acetyltransferase catalytic" evidence="2">
    <location>
        <begin position="164"/>
        <end position="279"/>
    </location>
</feature>
<dbReference type="KEGG" id="apln:112906598"/>